<organism evidence="17 18">
    <name type="scientific">Oesophagostomum dentatum</name>
    <name type="common">Nodular worm</name>
    <dbReference type="NCBI Taxonomy" id="61180"/>
    <lineage>
        <taxon>Eukaryota</taxon>
        <taxon>Metazoa</taxon>
        <taxon>Ecdysozoa</taxon>
        <taxon>Nematoda</taxon>
        <taxon>Chromadorea</taxon>
        <taxon>Rhabditida</taxon>
        <taxon>Rhabditina</taxon>
        <taxon>Rhabditomorpha</taxon>
        <taxon>Strongyloidea</taxon>
        <taxon>Strongylidae</taxon>
        <taxon>Oesophagostomum</taxon>
    </lineage>
</organism>
<evidence type="ECO:0000313" key="18">
    <source>
        <dbReference type="Proteomes" id="UP000053660"/>
    </source>
</evidence>
<keyword evidence="11" id="KW-1133">Transmembrane helix</keyword>
<evidence type="ECO:0000313" key="17">
    <source>
        <dbReference type="EMBL" id="KHJ90683.1"/>
    </source>
</evidence>
<comment type="subcellular location">
    <subcellularLocation>
        <location evidence="1">Membrane</location>
        <topology evidence="1">Single-pass type I membrane protein</topology>
    </subcellularLocation>
</comment>
<protein>
    <recommendedName>
        <fullName evidence="3">receptor protein serine/threonine kinase</fullName>
        <ecNumber evidence="3">2.7.11.30</ecNumber>
    </recommendedName>
</protein>
<feature type="region of interest" description="Disordered" evidence="15">
    <location>
        <begin position="14"/>
        <end position="42"/>
    </location>
</feature>
<keyword evidence="7" id="KW-0732">Signal</keyword>
<keyword evidence="4" id="KW-0723">Serine/threonine-protein kinase</keyword>
<dbReference type="AlphaFoldDB" id="A0A0B1SZK0"/>
<keyword evidence="18" id="KW-1185">Reference proteome</keyword>
<dbReference type="EC" id="2.7.11.30" evidence="3"/>
<evidence type="ECO:0000256" key="13">
    <source>
        <dbReference type="ARBA" id="ARBA00023170"/>
    </source>
</evidence>
<gene>
    <name evidence="17" type="ORF">OESDEN_09466</name>
</gene>
<evidence type="ECO:0000256" key="2">
    <source>
        <dbReference type="ARBA" id="ARBA00009605"/>
    </source>
</evidence>
<evidence type="ECO:0000256" key="9">
    <source>
        <dbReference type="ARBA" id="ARBA00022777"/>
    </source>
</evidence>
<keyword evidence="5" id="KW-0808">Transferase</keyword>
<keyword evidence="8 14" id="KW-0547">Nucleotide-binding</keyword>
<dbReference type="InterPro" id="IPR017441">
    <property type="entry name" value="Protein_kinase_ATP_BS"/>
</dbReference>
<dbReference type="EMBL" id="KN552775">
    <property type="protein sequence ID" value="KHJ90683.1"/>
    <property type="molecule type" value="Genomic_DNA"/>
</dbReference>
<keyword evidence="12" id="KW-0472">Membrane</keyword>
<comment type="similarity">
    <text evidence="2">Belongs to the protein kinase superfamily. TKL Ser/Thr protein kinase family. TGFB receptor subfamily.</text>
</comment>
<dbReference type="Pfam" id="PF00069">
    <property type="entry name" value="Pkinase"/>
    <property type="match status" value="1"/>
</dbReference>
<dbReference type="PANTHER" id="PTHR23255">
    <property type="entry name" value="TRANSFORMING GROWTH FACTOR-BETA RECEPTOR TYPE I AND II"/>
    <property type="match status" value="1"/>
</dbReference>
<dbReference type="OrthoDB" id="669224at2759"/>
<keyword evidence="9 17" id="KW-0418">Kinase</keyword>
<name>A0A0B1SZK0_OESDE</name>
<dbReference type="PROSITE" id="PS50011">
    <property type="entry name" value="PROTEIN_KINASE_DOM"/>
    <property type="match status" value="1"/>
</dbReference>
<dbReference type="GO" id="GO:0043235">
    <property type="term" value="C:receptor complex"/>
    <property type="evidence" value="ECO:0007669"/>
    <property type="project" value="TreeGrafter"/>
</dbReference>
<evidence type="ECO:0000256" key="1">
    <source>
        <dbReference type="ARBA" id="ARBA00004479"/>
    </source>
</evidence>
<keyword evidence="6" id="KW-0812">Transmembrane</keyword>
<evidence type="ECO:0000256" key="14">
    <source>
        <dbReference type="PROSITE-ProRule" id="PRU10141"/>
    </source>
</evidence>
<dbReference type="InterPro" id="IPR000333">
    <property type="entry name" value="TGFB_receptor"/>
</dbReference>
<evidence type="ECO:0000256" key="3">
    <source>
        <dbReference type="ARBA" id="ARBA00012401"/>
    </source>
</evidence>
<dbReference type="GO" id="GO:0005886">
    <property type="term" value="C:plasma membrane"/>
    <property type="evidence" value="ECO:0007669"/>
    <property type="project" value="TreeGrafter"/>
</dbReference>
<evidence type="ECO:0000256" key="8">
    <source>
        <dbReference type="ARBA" id="ARBA00022741"/>
    </source>
</evidence>
<dbReference type="Gene3D" id="1.10.510.10">
    <property type="entry name" value="Transferase(Phosphotransferase) domain 1"/>
    <property type="match status" value="1"/>
</dbReference>
<evidence type="ECO:0000256" key="10">
    <source>
        <dbReference type="ARBA" id="ARBA00022840"/>
    </source>
</evidence>
<keyword evidence="10 14" id="KW-0067">ATP-binding</keyword>
<dbReference type="GO" id="GO:0030509">
    <property type="term" value="P:BMP signaling pathway"/>
    <property type="evidence" value="ECO:0007669"/>
    <property type="project" value="TreeGrafter"/>
</dbReference>
<dbReference type="Proteomes" id="UP000053660">
    <property type="component" value="Unassembled WGS sequence"/>
</dbReference>
<evidence type="ECO:0000256" key="6">
    <source>
        <dbReference type="ARBA" id="ARBA00022692"/>
    </source>
</evidence>
<dbReference type="PANTHER" id="PTHR23255:SF100">
    <property type="entry name" value="RECEPTOR PROTEIN SERINE_THREONINE KINASE"/>
    <property type="match status" value="1"/>
</dbReference>
<evidence type="ECO:0000256" key="11">
    <source>
        <dbReference type="ARBA" id="ARBA00022989"/>
    </source>
</evidence>
<evidence type="ECO:0000256" key="15">
    <source>
        <dbReference type="SAM" id="MobiDB-lite"/>
    </source>
</evidence>
<feature type="domain" description="Protein kinase" evidence="16">
    <location>
        <begin position="54"/>
        <end position="355"/>
    </location>
</feature>
<evidence type="ECO:0000256" key="7">
    <source>
        <dbReference type="ARBA" id="ARBA00022729"/>
    </source>
</evidence>
<proteinExistence type="inferred from homology"/>
<sequence length="363" mass="40774">MLLWISSARNHEKRRQAVNNSEPAISPASSLQSHMETSDSGPLLEEKDPLLASIQLVEQIGSGYFAVVFRAISDIGEVAVKIYQKDQSMLPNEYEILTLLEPVNHPNIVKVIPCTKLDNRLVMELCSCSLHSLLEERALTMTEFFDCAISVNDGLAFLHSHNNGGAVKSVIAHRDLSPYNILVRNRDSLRLQLCLADFGLSVVFHGGRFTKDTVELTERGTVRYMAPELLEGSINLLDPMTSLLQTDVYACALVLWELLWRCKDIWPPNEPPAYRVAFDNMVPRDPHLGHMYPVVVRDRRRPDTPAAIQKHRGSSSLSGLPELWSFITDMWEHEPEGRTTAACTADRLRRLRQTLNPAGIADP</sequence>
<dbReference type="GO" id="GO:0005524">
    <property type="term" value="F:ATP binding"/>
    <property type="evidence" value="ECO:0007669"/>
    <property type="project" value="UniProtKB-UniRule"/>
</dbReference>
<keyword evidence="13" id="KW-0675">Receptor</keyword>
<evidence type="ECO:0000256" key="5">
    <source>
        <dbReference type="ARBA" id="ARBA00022679"/>
    </source>
</evidence>
<evidence type="ECO:0000259" key="16">
    <source>
        <dbReference type="PROSITE" id="PS50011"/>
    </source>
</evidence>
<reference evidence="17 18" key="1">
    <citation type="submission" date="2014-03" db="EMBL/GenBank/DDBJ databases">
        <title>Draft genome of the hookworm Oesophagostomum dentatum.</title>
        <authorList>
            <person name="Mitreva M."/>
        </authorList>
    </citation>
    <scope>NUCLEOTIDE SEQUENCE [LARGE SCALE GENOMIC DNA]</scope>
    <source>
        <strain evidence="17 18">OD-Hann</strain>
    </source>
</reference>
<dbReference type="PROSITE" id="PS00107">
    <property type="entry name" value="PROTEIN_KINASE_ATP"/>
    <property type="match status" value="1"/>
</dbReference>
<dbReference type="InterPro" id="IPR000719">
    <property type="entry name" value="Prot_kinase_dom"/>
</dbReference>
<accession>A0A0B1SZK0</accession>
<evidence type="ECO:0000256" key="4">
    <source>
        <dbReference type="ARBA" id="ARBA00022527"/>
    </source>
</evidence>
<evidence type="ECO:0000256" key="12">
    <source>
        <dbReference type="ARBA" id="ARBA00023136"/>
    </source>
</evidence>
<dbReference type="SUPFAM" id="SSF56112">
    <property type="entry name" value="Protein kinase-like (PK-like)"/>
    <property type="match status" value="1"/>
</dbReference>
<dbReference type="InterPro" id="IPR011009">
    <property type="entry name" value="Kinase-like_dom_sf"/>
</dbReference>
<dbReference type="Gene3D" id="3.30.200.20">
    <property type="entry name" value="Phosphorylase Kinase, domain 1"/>
    <property type="match status" value="1"/>
</dbReference>
<feature type="compositionally biased region" description="Polar residues" evidence="15">
    <location>
        <begin position="17"/>
        <end position="40"/>
    </location>
</feature>
<feature type="binding site" evidence="14">
    <location>
        <position position="81"/>
    </location>
    <ligand>
        <name>ATP</name>
        <dbReference type="ChEBI" id="CHEBI:30616"/>
    </ligand>
</feature>
<dbReference type="GO" id="GO:0005024">
    <property type="term" value="F:transforming growth factor beta receptor activity"/>
    <property type="evidence" value="ECO:0007669"/>
    <property type="project" value="TreeGrafter"/>
</dbReference>